<dbReference type="InterPro" id="IPR039637">
    <property type="entry name" value="CNOT7/CNOT8/Pop2"/>
</dbReference>
<comment type="similarity">
    <text evidence="5 18">Belongs to the eukaryotic ribosomal protein eS12 family.</text>
</comment>
<dbReference type="InterPro" id="IPR006941">
    <property type="entry name" value="RNase_CAF1"/>
</dbReference>
<feature type="non-terminal residue" evidence="20">
    <location>
        <position position="1"/>
    </location>
</feature>
<evidence type="ECO:0000256" key="15">
    <source>
        <dbReference type="ARBA" id="ARBA00023163"/>
    </source>
</evidence>
<feature type="domain" description="Ribosomal protein eL8/eL30/eS12/Gadd45" evidence="19">
    <location>
        <begin position="347"/>
        <end position="440"/>
    </location>
</feature>
<comment type="function">
    <text evidence="17">Ubiquitous transcription factor required for a diverse set of processes. It is a component of the CCR4 complex involved in the control of gene expression.</text>
</comment>
<dbReference type="PRINTS" id="PR00972">
    <property type="entry name" value="RIBSOMALS12E"/>
</dbReference>
<dbReference type="PROSITE" id="PS01189">
    <property type="entry name" value="RIBOSOMAL_S12E"/>
    <property type="match status" value="1"/>
</dbReference>
<dbReference type="InterPro" id="IPR000530">
    <property type="entry name" value="Ribosomal_eS12"/>
</dbReference>
<evidence type="ECO:0000256" key="14">
    <source>
        <dbReference type="ARBA" id="ARBA00023015"/>
    </source>
</evidence>
<evidence type="ECO:0000256" key="12">
    <source>
        <dbReference type="ARBA" id="ARBA00022839"/>
    </source>
</evidence>
<name>A0ABQ7ZBJ2_BRANA</name>
<evidence type="ECO:0000256" key="1">
    <source>
        <dbReference type="ARBA" id="ARBA00001663"/>
    </source>
</evidence>
<dbReference type="Pfam" id="PF04857">
    <property type="entry name" value="CAF1"/>
    <property type="match status" value="2"/>
</dbReference>
<evidence type="ECO:0000256" key="6">
    <source>
        <dbReference type="ARBA" id="ARBA00008372"/>
    </source>
</evidence>
<dbReference type="Gene3D" id="3.30.1330.30">
    <property type="match status" value="1"/>
</dbReference>
<keyword evidence="18" id="KW-0687">Ribonucleoprotein</keyword>
<organism evidence="20 21">
    <name type="scientific">Brassica napus</name>
    <name type="common">Rape</name>
    <dbReference type="NCBI Taxonomy" id="3708"/>
    <lineage>
        <taxon>Eukaryota</taxon>
        <taxon>Viridiplantae</taxon>
        <taxon>Streptophyta</taxon>
        <taxon>Embryophyta</taxon>
        <taxon>Tracheophyta</taxon>
        <taxon>Spermatophyta</taxon>
        <taxon>Magnoliopsida</taxon>
        <taxon>eudicotyledons</taxon>
        <taxon>Gunneridae</taxon>
        <taxon>Pentapetalae</taxon>
        <taxon>rosids</taxon>
        <taxon>malvids</taxon>
        <taxon>Brassicales</taxon>
        <taxon>Brassicaceae</taxon>
        <taxon>Brassiceae</taxon>
        <taxon>Brassica</taxon>
    </lineage>
</organism>
<comment type="subunit">
    <text evidence="7">Component of the CCR4-NOT complex, at least composed of CRR4 and CAF1 proteins.</text>
</comment>
<dbReference type="PANTHER" id="PTHR10797">
    <property type="entry name" value="CCR4-NOT TRANSCRIPTION COMPLEX SUBUNIT"/>
    <property type="match status" value="1"/>
</dbReference>
<gene>
    <name evidence="20" type="ORF">HID58_065004</name>
</gene>
<evidence type="ECO:0000256" key="16">
    <source>
        <dbReference type="ARBA" id="ARBA00023242"/>
    </source>
</evidence>
<evidence type="ECO:0000256" key="3">
    <source>
        <dbReference type="ARBA" id="ARBA00004123"/>
    </source>
</evidence>
<evidence type="ECO:0000259" key="19">
    <source>
        <dbReference type="Pfam" id="PF01248"/>
    </source>
</evidence>
<accession>A0ABQ7ZBJ2</accession>
<evidence type="ECO:0000256" key="17">
    <source>
        <dbReference type="ARBA" id="ARBA00025148"/>
    </source>
</evidence>
<keyword evidence="16" id="KW-0539">Nucleus</keyword>
<evidence type="ECO:0000256" key="18">
    <source>
        <dbReference type="RuleBase" id="RU000670"/>
    </source>
</evidence>
<evidence type="ECO:0000256" key="10">
    <source>
        <dbReference type="ARBA" id="ARBA00022723"/>
    </source>
</evidence>
<evidence type="ECO:0000256" key="8">
    <source>
        <dbReference type="ARBA" id="ARBA00022490"/>
    </source>
</evidence>
<evidence type="ECO:0000256" key="11">
    <source>
        <dbReference type="ARBA" id="ARBA00022801"/>
    </source>
</evidence>
<dbReference type="SUPFAM" id="SSF55315">
    <property type="entry name" value="L30e-like"/>
    <property type="match status" value="1"/>
</dbReference>
<protein>
    <recommendedName>
        <fullName evidence="18">40S ribosomal protein S12</fullName>
    </recommendedName>
</protein>
<evidence type="ECO:0000256" key="2">
    <source>
        <dbReference type="ARBA" id="ARBA00001968"/>
    </source>
</evidence>
<dbReference type="InterPro" id="IPR029064">
    <property type="entry name" value="Ribosomal_eL30-like_sf"/>
</dbReference>
<proteinExistence type="inferred from homology"/>
<keyword evidence="10" id="KW-0479">Metal-binding</keyword>
<dbReference type="Proteomes" id="UP000824890">
    <property type="component" value="Unassembled WGS sequence"/>
</dbReference>
<keyword evidence="11" id="KW-0378">Hydrolase</keyword>
<dbReference type="EMBL" id="JAGKQM010000015">
    <property type="protein sequence ID" value="KAH0877610.1"/>
    <property type="molecule type" value="Genomic_DNA"/>
</dbReference>
<dbReference type="InterPro" id="IPR004038">
    <property type="entry name" value="Ribosomal_eL8/eL30/eS12/Gad45"/>
</dbReference>
<keyword evidence="9" id="KW-0540">Nuclease</keyword>
<evidence type="ECO:0000256" key="9">
    <source>
        <dbReference type="ARBA" id="ARBA00022722"/>
    </source>
</evidence>
<evidence type="ECO:0000256" key="7">
    <source>
        <dbReference type="ARBA" id="ARBA00011757"/>
    </source>
</evidence>
<dbReference type="InterPro" id="IPR012337">
    <property type="entry name" value="RNaseH-like_sf"/>
</dbReference>
<keyword evidence="21" id="KW-1185">Reference proteome</keyword>
<keyword evidence="8" id="KW-0963">Cytoplasm</keyword>
<evidence type="ECO:0000313" key="20">
    <source>
        <dbReference type="EMBL" id="KAH0877610.1"/>
    </source>
</evidence>
<keyword evidence="18" id="KW-0689">Ribosomal protein</keyword>
<keyword evidence="13" id="KW-0694">RNA-binding</keyword>
<evidence type="ECO:0000256" key="5">
    <source>
        <dbReference type="ARBA" id="ARBA00005824"/>
    </source>
</evidence>
<dbReference type="Gene3D" id="3.30.420.10">
    <property type="entry name" value="Ribonuclease H-like superfamily/Ribonuclease H"/>
    <property type="match status" value="1"/>
</dbReference>
<evidence type="ECO:0000256" key="13">
    <source>
        <dbReference type="ARBA" id="ARBA00022884"/>
    </source>
</evidence>
<keyword evidence="12" id="KW-0269">Exonuclease</keyword>
<evidence type="ECO:0000313" key="21">
    <source>
        <dbReference type="Proteomes" id="UP000824890"/>
    </source>
</evidence>
<evidence type="ECO:0000256" key="4">
    <source>
        <dbReference type="ARBA" id="ARBA00004496"/>
    </source>
</evidence>
<dbReference type="Pfam" id="PF01248">
    <property type="entry name" value="Ribosomal_L7Ae"/>
    <property type="match status" value="1"/>
</dbReference>
<keyword evidence="14" id="KW-0805">Transcription regulation</keyword>
<reference evidence="20 21" key="1">
    <citation type="submission" date="2021-05" db="EMBL/GenBank/DDBJ databases">
        <title>Genome Assembly of Synthetic Allotetraploid Brassica napus Reveals Homoeologous Exchanges between Subgenomes.</title>
        <authorList>
            <person name="Davis J.T."/>
        </authorList>
    </citation>
    <scope>NUCLEOTIDE SEQUENCE [LARGE SCALE GENOMIC DNA]</scope>
    <source>
        <strain evidence="21">cv. Da-Ae</strain>
        <tissue evidence="20">Seedling</tissue>
    </source>
</reference>
<comment type="subcellular location">
    <subcellularLocation>
        <location evidence="4">Cytoplasm</location>
    </subcellularLocation>
    <subcellularLocation>
        <location evidence="3">Nucleus</location>
    </subcellularLocation>
</comment>
<comment type="catalytic activity">
    <reaction evidence="1">
        <text>Exonucleolytic cleavage of poly(A) to 5'-AMP.</text>
        <dbReference type="EC" id="3.1.13.4"/>
    </reaction>
</comment>
<dbReference type="SUPFAM" id="SSF53098">
    <property type="entry name" value="Ribonuclease H-like"/>
    <property type="match status" value="1"/>
</dbReference>
<comment type="caution">
    <text evidence="20">The sequence shown here is derived from an EMBL/GenBank/DDBJ whole genome shotgun (WGS) entry which is preliminary data.</text>
</comment>
<comment type="similarity">
    <text evidence="6">Belongs to the CAF1 family.</text>
</comment>
<dbReference type="InterPro" id="IPR036397">
    <property type="entry name" value="RNaseH_sf"/>
</dbReference>
<keyword evidence="15" id="KW-0804">Transcription</keyword>
<sequence>TDQTRSDLPLRSVLDDAIEIRNVWNENLDHEMSLISQAINYFPYVAMDTEFPGTVCKKVTTDANPRRDDSTCYESLKTNVNMLNMIQLGLTLSDDQGNLPTLGTNKRRQCVWQFNFREFNLRTDMYAPDSIELLRRSGIDFDRNNRLGVESKRFADLLMGSGVVLNEEIQWVTFHCGYDFGYLLRLLTGRNLPDKQSEFLYLVNMFFPRVFDIKHMIGFCHDLFGGLSSLAERLEVERVGVSHQAGSDSLLTARVFRTMKETRFAGRSLDMYCGVLYGLGTITRTSVYFPVFKLIFKETPCRGKLLLRCGYAAFLNLRNHDEAAPVVVPPVAEPAAIIPEDMDLLTALELTLRKARAHGGVVRGLHESAKLIEKRVAQLCVLAEDCNQPDYVKLVKALCADHNINLLTVPSAKTLGEWAGLCKIDSEGNARKVVGCSCLVVKDYGEDTTALNIVKKHIESN</sequence>
<comment type="cofactor">
    <cofactor evidence="2">
        <name>a divalent metal cation</name>
        <dbReference type="ChEBI" id="CHEBI:60240"/>
    </cofactor>
</comment>
<dbReference type="InterPro" id="IPR047860">
    <property type="entry name" value="Ribosomal_eS12_CS"/>
</dbReference>